<sequence length="167" mass="19471">MKQMQPEQLIAALGEFVETYHMDAGGRYQSLYAELLLQWQALNNLPMSWADERSRVMADKYWRGMNAWYAKFDQHREEARQIGLGLSSPMAFLYYGVAQDFAKQVMDQLPPVDLHQPVMKINDFPFRLHQQLAEFNQLDVEMLTMIDVQLLIEYWHVLADAVGKKSA</sequence>
<accession>A0ABT7VLG7</accession>
<keyword evidence="2" id="KW-1185">Reference proteome</keyword>
<gene>
    <name evidence="1" type="ORF">QUW46_03155</name>
</gene>
<evidence type="ECO:0000313" key="2">
    <source>
        <dbReference type="Proteomes" id="UP001529423"/>
    </source>
</evidence>
<name>A0ABT7VLG7_9LACO</name>
<evidence type="ECO:0000313" key="1">
    <source>
        <dbReference type="EMBL" id="MDM8333577.1"/>
    </source>
</evidence>
<dbReference type="EMBL" id="JAUDEO010000012">
    <property type="protein sequence ID" value="MDM8333577.1"/>
    <property type="molecule type" value="Genomic_DNA"/>
</dbReference>
<reference evidence="1" key="1">
    <citation type="submission" date="2023-06" db="EMBL/GenBank/DDBJ databases">
        <title>Identification and characterization of horizontal gene transfer across gut microbiota members of farm animals based on homology search.</title>
        <authorList>
            <person name="Schwarzerova J."/>
            <person name="Nykrynova M."/>
            <person name="Jureckova K."/>
            <person name="Cejkova D."/>
            <person name="Rychlik I."/>
        </authorList>
    </citation>
    <scope>NUCLEOTIDE SEQUENCE</scope>
    <source>
        <strain evidence="1">105_WCHN</strain>
    </source>
</reference>
<dbReference type="RefSeq" id="WP_289559495.1">
    <property type="nucleotide sequence ID" value="NZ_JAUDEO010000012.1"/>
</dbReference>
<organism evidence="1 2">
    <name type="scientific">Limosilactobacillus panis</name>
    <dbReference type="NCBI Taxonomy" id="47493"/>
    <lineage>
        <taxon>Bacteria</taxon>
        <taxon>Bacillati</taxon>
        <taxon>Bacillota</taxon>
        <taxon>Bacilli</taxon>
        <taxon>Lactobacillales</taxon>
        <taxon>Lactobacillaceae</taxon>
        <taxon>Limosilactobacillus</taxon>
    </lineage>
</organism>
<reference evidence="1" key="2">
    <citation type="submission" date="2023-06" db="EMBL/GenBank/DDBJ databases">
        <authorList>
            <person name="Zeman M."/>
            <person name="Kubasova T."/>
            <person name="Jahodarova E."/>
            <person name="Nykrynova M."/>
            <person name="Rychlik I."/>
        </authorList>
    </citation>
    <scope>NUCLEOTIDE SEQUENCE</scope>
    <source>
        <strain evidence="1">105_WCHN</strain>
    </source>
</reference>
<proteinExistence type="predicted"/>
<protein>
    <submittedName>
        <fullName evidence="1">Uncharacterized protein</fullName>
    </submittedName>
</protein>
<comment type="caution">
    <text evidence="1">The sequence shown here is derived from an EMBL/GenBank/DDBJ whole genome shotgun (WGS) entry which is preliminary data.</text>
</comment>
<dbReference type="Proteomes" id="UP001529423">
    <property type="component" value="Unassembled WGS sequence"/>
</dbReference>